<dbReference type="AlphaFoldDB" id="A0A382T4J5"/>
<protein>
    <submittedName>
        <fullName evidence="1">Uncharacterized protein</fullName>
    </submittedName>
</protein>
<sequence>MQKLYDSYKIKLNSQTSIKTKHLIILEKYLPYPYYVTDKILVLFSGKDAVDFKLYDGDLVRWCESKLLMNR</sequence>
<dbReference type="EMBL" id="UINC01133889">
    <property type="protein sequence ID" value="SVD17090.1"/>
    <property type="molecule type" value="Genomic_DNA"/>
</dbReference>
<accession>A0A382T4J5</accession>
<evidence type="ECO:0000313" key="1">
    <source>
        <dbReference type="EMBL" id="SVD17090.1"/>
    </source>
</evidence>
<name>A0A382T4J5_9ZZZZ</name>
<proteinExistence type="predicted"/>
<organism evidence="1">
    <name type="scientific">marine metagenome</name>
    <dbReference type="NCBI Taxonomy" id="408172"/>
    <lineage>
        <taxon>unclassified sequences</taxon>
        <taxon>metagenomes</taxon>
        <taxon>ecological metagenomes</taxon>
    </lineage>
</organism>
<gene>
    <name evidence="1" type="ORF">METZ01_LOCUS369944</name>
</gene>
<reference evidence="1" key="1">
    <citation type="submission" date="2018-05" db="EMBL/GenBank/DDBJ databases">
        <authorList>
            <person name="Lanie J.A."/>
            <person name="Ng W.-L."/>
            <person name="Kazmierczak K.M."/>
            <person name="Andrzejewski T.M."/>
            <person name="Davidsen T.M."/>
            <person name="Wayne K.J."/>
            <person name="Tettelin H."/>
            <person name="Glass J.I."/>
            <person name="Rusch D."/>
            <person name="Podicherti R."/>
            <person name="Tsui H.-C.T."/>
            <person name="Winkler M.E."/>
        </authorList>
    </citation>
    <scope>NUCLEOTIDE SEQUENCE</scope>
</reference>